<dbReference type="OrthoDB" id="4214267at2"/>
<dbReference type="GO" id="GO:0003700">
    <property type="term" value="F:DNA-binding transcription factor activity"/>
    <property type="evidence" value="ECO:0007669"/>
    <property type="project" value="TreeGrafter"/>
</dbReference>
<sequence length="209" mass="23213">MTGPRRSRRDEYAEQTRRDVVDAARTLFAQRGYFATTVSDIAAAARVSAGTVYQQCGGKQGLLRTLMDLWTTAPLVQQTLDAVHAADSLDEALRVLADSYLEFWRQFDDIVQLVAATAAHDAEATQSLTQAVIRHRTALHEIAQRIRELGAFAGSFSDDDFADITLYHYGPQNGYHFTVSVLGWTEERARVFLSAQFAHSLFELGSPQA</sequence>
<protein>
    <recommendedName>
        <fullName evidence="5">HTH tetR-type domain-containing protein</fullName>
    </recommendedName>
</protein>
<dbReference type="Proteomes" id="UP000077143">
    <property type="component" value="Chromosome"/>
</dbReference>
<dbReference type="GO" id="GO:0000976">
    <property type="term" value="F:transcription cis-regulatory region binding"/>
    <property type="evidence" value="ECO:0007669"/>
    <property type="project" value="TreeGrafter"/>
</dbReference>
<accession>A0A172UHX7</accession>
<keyword evidence="3" id="KW-0804">Transcription</keyword>
<dbReference type="PRINTS" id="PR00455">
    <property type="entry name" value="HTHTETR"/>
</dbReference>
<dbReference type="Pfam" id="PF00440">
    <property type="entry name" value="TetR_N"/>
    <property type="match status" value="1"/>
</dbReference>
<proteinExistence type="predicted"/>
<feature type="DNA-binding region" description="H-T-H motif" evidence="4">
    <location>
        <begin position="37"/>
        <end position="56"/>
    </location>
</feature>
<dbReference type="Gene3D" id="1.10.357.10">
    <property type="entry name" value="Tetracycline Repressor, domain 2"/>
    <property type="match status" value="1"/>
</dbReference>
<dbReference type="PROSITE" id="PS50977">
    <property type="entry name" value="HTH_TETR_2"/>
    <property type="match status" value="1"/>
</dbReference>
<evidence type="ECO:0000256" key="1">
    <source>
        <dbReference type="ARBA" id="ARBA00023015"/>
    </source>
</evidence>
<dbReference type="EMBL" id="CP015596">
    <property type="protein sequence ID" value="ANE78530.1"/>
    <property type="molecule type" value="Genomic_DNA"/>
</dbReference>
<dbReference type="InterPro" id="IPR050109">
    <property type="entry name" value="HTH-type_TetR-like_transc_reg"/>
</dbReference>
<dbReference type="STRING" id="1682113.A7U43_03530"/>
<reference evidence="6 7" key="1">
    <citation type="submission" date="2016-05" db="EMBL/GenBank/DDBJ databases">
        <title>Complete genome sequence of a phthalic acid esters degrading Mycobacterium sp. YC-RL4.</title>
        <authorList>
            <person name="Ren L."/>
            <person name="Fan S."/>
            <person name="Ruth N."/>
            <person name="Jia Y."/>
            <person name="Wang J."/>
            <person name="Qiao C."/>
        </authorList>
    </citation>
    <scope>NUCLEOTIDE SEQUENCE [LARGE SCALE GENOMIC DNA]</scope>
    <source>
        <strain evidence="6 7">YC-RL4</strain>
    </source>
</reference>
<gene>
    <name evidence="6" type="ORF">A7U43_03530</name>
</gene>
<dbReference type="InterPro" id="IPR009057">
    <property type="entry name" value="Homeodomain-like_sf"/>
</dbReference>
<dbReference type="PANTHER" id="PTHR30055">
    <property type="entry name" value="HTH-TYPE TRANSCRIPTIONAL REGULATOR RUTR"/>
    <property type="match status" value="1"/>
</dbReference>
<evidence type="ECO:0000313" key="7">
    <source>
        <dbReference type="Proteomes" id="UP000077143"/>
    </source>
</evidence>
<dbReference type="InterPro" id="IPR001647">
    <property type="entry name" value="HTH_TetR"/>
</dbReference>
<dbReference type="RefSeq" id="WP_067991194.1">
    <property type="nucleotide sequence ID" value="NZ_CP015596.1"/>
</dbReference>
<keyword evidence="1" id="KW-0805">Transcription regulation</keyword>
<dbReference type="Gene3D" id="1.10.10.60">
    <property type="entry name" value="Homeodomain-like"/>
    <property type="match status" value="1"/>
</dbReference>
<keyword evidence="2 4" id="KW-0238">DNA-binding</keyword>
<dbReference type="AlphaFoldDB" id="A0A172UHX7"/>
<dbReference type="PANTHER" id="PTHR30055:SF234">
    <property type="entry name" value="HTH-TYPE TRANSCRIPTIONAL REGULATOR BETI"/>
    <property type="match status" value="1"/>
</dbReference>
<keyword evidence="7" id="KW-1185">Reference proteome</keyword>
<dbReference type="SUPFAM" id="SSF46689">
    <property type="entry name" value="Homeodomain-like"/>
    <property type="match status" value="1"/>
</dbReference>
<evidence type="ECO:0000256" key="2">
    <source>
        <dbReference type="ARBA" id="ARBA00023125"/>
    </source>
</evidence>
<evidence type="ECO:0000256" key="3">
    <source>
        <dbReference type="ARBA" id="ARBA00023163"/>
    </source>
</evidence>
<evidence type="ECO:0000256" key="4">
    <source>
        <dbReference type="PROSITE-ProRule" id="PRU00335"/>
    </source>
</evidence>
<organism evidence="6 7">
    <name type="scientific">Mycobacterium adipatum</name>
    <dbReference type="NCBI Taxonomy" id="1682113"/>
    <lineage>
        <taxon>Bacteria</taxon>
        <taxon>Bacillati</taxon>
        <taxon>Actinomycetota</taxon>
        <taxon>Actinomycetes</taxon>
        <taxon>Mycobacteriales</taxon>
        <taxon>Mycobacteriaceae</taxon>
        <taxon>Mycobacterium</taxon>
    </lineage>
</organism>
<feature type="domain" description="HTH tetR-type" evidence="5">
    <location>
        <begin position="14"/>
        <end position="74"/>
    </location>
</feature>
<name>A0A172UHX7_9MYCO</name>
<evidence type="ECO:0000313" key="6">
    <source>
        <dbReference type="EMBL" id="ANE78530.1"/>
    </source>
</evidence>
<evidence type="ECO:0000259" key="5">
    <source>
        <dbReference type="PROSITE" id="PS50977"/>
    </source>
</evidence>
<dbReference type="KEGG" id="madi:A7U43_03530"/>